<keyword evidence="9" id="KW-0804">Transcription</keyword>
<keyword evidence="12" id="KW-0408">Iron</keyword>
<keyword evidence="7" id="KW-0805">Transcription regulation</keyword>
<dbReference type="GO" id="GO:0003700">
    <property type="term" value="F:DNA-binding transcription factor activity"/>
    <property type="evidence" value="ECO:0007669"/>
    <property type="project" value="InterPro"/>
</dbReference>
<comment type="similarity">
    <text evidence="2">Belongs to the Fur family.</text>
</comment>
<evidence type="ECO:0000256" key="6">
    <source>
        <dbReference type="ARBA" id="ARBA00022833"/>
    </source>
</evidence>
<accession>A0A4R2NZM9</accession>
<dbReference type="Gene3D" id="3.30.1490.190">
    <property type="match status" value="1"/>
</dbReference>
<evidence type="ECO:0000256" key="3">
    <source>
        <dbReference type="ARBA" id="ARBA00022490"/>
    </source>
</evidence>
<evidence type="ECO:0000256" key="1">
    <source>
        <dbReference type="ARBA" id="ARBA00004496"/>
    </source>
</evidence>
<comment type="cofactor">
    <cofactor evidence="11">
        <name>Zn(2+)</name>
        <dbReference type="ChEBI" id="CHEBI:29105"/>
    </cofactor>
    <text evidence="11">Binds 1 zinc ion per subunit.</text>
</comment>
<evidence type="ECO:0000256" key="10">
    <source>
        <dbReference type="ARBA" id="ARBA00023211"/>
    </source>
</evidence>
<keyword evidence="14" id="KW-1185">Reference proteome</keyword>
<dbReference type="EMBL" id="SLXK01000017">
    <property type="protein sequence ID" value="TCP27779.1"/>
    <property type="molecule type" value="Genomic_DNA"/>
</dbReference>
<dbReference type="AlphaFoldDB" id="A0A4R2NZM9"/>
<reference evidence="13 14" key="1">
    <citation type="submission" date="2019-03" db="EMBL/GenBank/DDBJ databases">
        <title>Genomic Encyclopedia of Type Strains, Phase IV (KMG-IV): sequencing the most valuable type-strain genomes for metagenomic binning, comparative biology and taxonomic classification.</title>
        <authorList>
            <person name="Goeker M."/>
        </authorList>
    </citation>
    <scope>NUCLEOTIDE SEQUENCE [LARGE SCALE GENOMIC DNA]</scope>
    <source>
        <strain evidence="13 14">DSM 19377</strain>
    </source>
</reference>
<dbReference type="InterPro" id="IPR043135">
    <property type="entry name" value="Fur_C"/>
</dbReference>
<dbReference type="GO" id="GO:0000976">
    <property type="term" value="F:transcription cis-regulatory region binding"/>
    <property type="evidence" value="ECO:0007669"/>
    <property type="project" value="TreeGrafter"/>
</dbReference>
<feature type="binding site" evidence="11">
    <location>
        <position position="136"/>
    </location>
    <ligand>
        <name>Zn(2+)</name>
        <dbReference type="ChEBI" id="CHEBI:29105"/>
    </ligand>
</feature>
<dbReference type="OrthoDB" id="8659436at2"/>
<protein>
    <submittedName>
        <fullName evidence="13">Fur family peroxide stress response transcriptional regulator</fullName>
    </submittedName>
</protein>
<keyword evidence="8" id="KW-0238">DNA-binding</keyword>
<dbReference type="FunFam" id="3.30.1490.190:FF:000003">
    <property type="entry name" value="Fur family transcriptional regulator"/>
    <property type="match status" value="1"/>
</dbReference>
<name>A0A4R2NZM9_9BACL</name>
<evidence type="ECO:0000256" key="8">
    <source>
        <dbReference type="ARBA" id="ARBA00023125"/>
    </source>
</evidence>
<evidence type="ECO:0000256" key="5">
    <source>
        <dbReference type="ARBA" id="ARBA00022723"/>
    </source>
</evidence>
<dbReference type="GO" id="GO:0005737">
    <property type="term" value="C:cytoplasm"/>
    <property type="evidence" value="ECO:0007669"/>
    <property type="project" value="UniProtKB-SubCell"/>
</dbReference>
<feature type="binding site" evidence="11">
    <location>
        <position position="139"/>
    </location>
    <ligand>
        <name>Zn(2+)</name>
        <dbReference type="ChEBI" id="CHEBI:29105"/>
    </ligand>
</feature>
<dbReference type="PANTHER" id="PTHR33202:SF8">
    <property type="entry name" value="PEROXIDE-RESPONSIVE REPRESSOR PERR"/>
    <property type="match status" value="1"/>
</dbReference>
<dbReference type="GO" id="GO:1900376">
    <property type="term" value="P:regulation of secondary metabolite biosynthetic process"/>
    <property type="evidence" value="ECO:0007669"/>
    <property type="project" value="TreeGrafter"/>
</dbReference>
<keyword evidence="5 11" id="KW-0479">Metal-binding</keyword>
<dbReference type="Proteomes" id="UP000295416">
    <property type="component" value="Unassembled WGS sequence"/>
</dbReference>
<evidence type="ECO:0000256" key="4">
    <source>
        <dbReference type="ARBA" id="ARBA00022491"/>
    </source>
</evidence>
<dbReference type="InterPro" id="IPR002481">
    <property type="entry name" value="FUR"/>
</dbReference>
<evidence type="ECO:0000256" key="9">
    <source>
        <dbReference type="ARBA" id="ARBA00023163"/>
    </source>
</evidence>
<evidence type="ECO:0000256" key="7">
    <source>
        <dbReference type="ARBA" id="ARBA00023015"/>
    </source>
</evidence>
<dbReference type="InterPro" id="IPR036388">
    <property type="entry name" value="WH-like_DNA-bd_sf"/>
</dbReference>
<keyword evidence="10" id="KW-0464">Manganese</keyword>
<keyword evidence="3" id="KW-0963">Cytoplasm</keyword>
<evidence type="ECO:0000256" key="11">
    <source>
        <dbReference type="PIRSR" id="PIRSR602481-1"/>
    </source>
</evidence>
<proteinExistence type="inferred from homology"/>
<evidence type="ECO:0000256" key="2">
    <source>
        <dbReference type="ARBA" id="ARBA00007957"/>
    </source>
</evidence>
<keyword evidence="4" id="KW-0678">Repressor</keyword>
<evidence type="ECO:0000256" key="12">
    <source>
        <dbReference type="PIRSR" id="PIRSR602481-2"/>
    </source>
</evidence>
<dbReference type="CDD" id="cd07153">
    <property type="entry name" value="Fur_like"/>
    <property type="match status" value="1"/>
</dbReference>
<comment type="cofactor">
    <cofactor evidence="12">
        <name>Mn(2+)</name>
        <dbReference type="ChEBI" id="CHEBI:29035"/>
    </cofactor>
    <cofactor evidence="12">
        <name>Fe(2+)</name>
        <dbReference type="ChEBI" id="CHEBI:29033"/>
    </cofactor>
    <text evidence="12">Binds 1 Mn(2+) or Fe(2+) ion per subunit.</text>
</comment>
<evidence type="ECO:0000313" key="14">
    <source>
        <dbReference type="Proteomes" id="UP000295416"/>
    </source>
</evidence>
<keyword evidence="6 11" id="KW-0862">Zinc</keyword>
<dbReference type="InterPro" id="IPR036390">
    <property type="entry name" value="WH_DNA-bd_sf"/>
</dbReference>
<dbReference type="SUPFAM" id="SSF46785">
    <property type="entry name" value="Winged helix' DNA-binding domain"/>
    <property type="match status" value="1"/>
</dbReference>
<feature type="binding site" evidence="11">
    <location>
        <position position="96"/>
    </location>
    <ligand>
        <name>Zn(2+)</name>
        <dbReference type="ChEBI" id="CHEBI:29105"/>
    </ligand>
</feature>
<sequence>MNQHRVKEGVSLLKQNGIRMTPQRMAIMDYLANAESHPTADDIFNSLTHKLPFMTNATVYNALKCFKKYGIVNELIFGRASSRYEWATSFHYHVVCTSCGKIRDFDYPKLVDVERFAERKTGYTITQHFFEAYGTCPDCNKT</sequence>
<evidence type="ECO:0000313" key="13">
    <source>
        <dbReference type="EMBL" id="TCP27779.1"/>
    </source>
</evidence>
<dbReference type="Gene3D" id="1.10.10.10">
    <property type="entry name" value="Winged helix-like DNA-binding domain superfamily/Winged helix DNA-binding domain"/>
    <property type="match status" value="1"/>
</dbReference>
<dbReference type="GO" id="GO:0045892">
    <property type="term" value="P:negative regulation of DNA-templated transcription"/>
    <property type="evidence" value="ECO:0007669"/>
    <property type="project" value="TreeGrafter"/>
</dbReference>
<dbReference type="PANTHER" id="PTHR33202">
    <property type="entry name" value="ZINC UPTAKE REGULATION PROTEIN"/>
    <property type="match status" value="1"/>
</dbReference>
<organism evidence="13 14">
    <name type="scientific">Scopulibacillus darangshiensis</name>
    <dbReference type="NCBI Taxonomy" id="442528"/>
    <lineage>
        <taxon>Bacteria</taxon>
        <taxon>Bacillati</taxon>
        <taxon>Bacillota</taxon>
        <taxon>Bacilli</taxon>
        <taxon>Bacillales</taxon>
        <taxon>Sporolactobacillaceae</taxon>
        <taxon>Scopulibacillus</taxon>
    </lineage>
</organism>
<gene>
    <name evidence="13" type="ORF">EV207_1176</name>
</gene>
<feature type="binding site" evidence="11">
    <location>
        <position position="99"/>
    </location>
    <ligand>
        <name>Zn(2+)</name>
        <dbReference type="ChEBI" id="CHEBI:29105"/>
    </ligand>
</feature>
<comment type="subcellular location">
    <subcellularLocation>
        <location evidence="1">Cytoplasm</location>
    </subcellularLocation>
</comment>
<dbReference type="RefSeq" id="WP_132746444.1">
    <property type="nucleotide sequence ID" value="NZ_SLXK01000017.1"/>
</dbReference>
<dbReference type="Pfam" id="PF01475">
    <property type="entry name" value="FUR"/>
    <property type="match status" value="1"/>
</dbReference>
<dbReference type="GO" id="GO:0008270">
    <property type="term" value="F:zinc ion binding"/>
    <property type="evidence" value="ECO:0007669"/>
    <property type="project" value="TreeGrafter"/>
</dbReference>
<feature type="binding site" evidence="12">
    <location>
        <position position="128"/>
    </location>
    <ligand>
        <name>Fe cation</name>
        <dbReference type="ChEBI" id="CHEBI:24875"/>
    </ligand>
</feature>
<comment type="caution">
    <text evidence="13">The sequence shown here is derived from an EMBL/GenBank/DDBJ whole genome shotgun (WGS) entry which is preliminary data.</text>
</comment>